<dbReference type="Pfam" id="PF26317">
    <property type="entry name" value="CntK_N"/>
    <property type="match status" value="1"/>
</dbReference>
<dbReference type="SUPFAM" id="SSF54506">
    <property type="entry name" value="Diaminopimelate epimerase-like"/>
    <property type="match status" value="1"/>
</dbReference>
<accession>A0A841SRW9</accession>
<gene>
    <name evidence="1" type="ORF">H7B67_04425</name>
</gene>
<dbReference type="InterPro" id="IPR058944">
    <property type="entry name" value="CntK-like"/>
</dbReference>
<name>A0A841SRW9_9BACL</name>
<dbReference type="RefSeq" id="WP_185118590.1">
    <property type="nucleotide sequence ID" value="NZ_JACJVQ010000004.1"/>
</dbReference>
<dbReference type="EMBL" id="JACJVQ010000004">
    <property type="protein sequence ID" value="MBB6633346.1"/>
    <property type="molecule type" value="Genomic_DNA"/>
</dbReference>
<evidence type="ECO:0000313" key="2">
    <source>
        <dbReference type="Proteomes" id="UP000535838"/>
    </source>
</evidence>
<proteinExistence type="predicted"/>
<sequence>MMQEIDFVKFNPTQNMTILVKSNHPAEDYKHIASQLMSYDSLHAEQVGFINRSSNPVAAASLQMAGGEFCGNACMSMAAYLAANSGMESDGVMEIKLETSGTNQLVSCRARREGDVYLCQVAMPLPYAVESKSATYGGEEIPLVLVKYERAFHVVIEADRFSEEWMRKAEGLAKLLGLAFDSGLIGILMFNSETFEMASLIYLPGLDSMVWEKGCGSGTASVGAYLSWRNKENVSARIKQPGGTIQVSAEYGGQKVTSLQIEGAVSIVAHGKAFIDTERSRQNGCIPSAAPIFN</sequence>
<keyword evidence="2" id="KW-1185">Reference proteome</keyword>
<dbReference type="Proteomes" id="UP000535838">
    <property type="component" value="Unassembled WGS sequence"/>
</dbReference>
<reference evidence="1 2" key="1">
    <citation type="submission" date="2020-08" db="EMBL/GenBank/DDBJ databases">
        <title>Cohnella phylogeny.</title>
        <authorList>
            <person name="Dunlap C."/>
        </authorList>
    </citation>
    <scope>NUCLEOTIDE SEQUENCE [LARGE SCALE GENOMIC DNA]</scope>
    <source>
        <strain evidence="1 2">DSM 25241</strain>
    </source>
</reference>
<dbReference type="Gene3D" id="3.10.310.10">
    <property type="entry name" value="Diaminopimelate Epimerase, Chain A, domain 1"/>
    <property type="match status" value="2"/>
</dbReference>
<comment type="caution">
    <text evidence="1">The sequence shown here is derived from an EMBL/GenBank/DDBJ whole genome shotgun (WGS) entry which is preliminary data.</text>
</comment>
<protein>
    <submittedName>
        <fullName evidence="1">Diaminopimelate epimerase</fullName>
    </submittedName>
</protein>
<dbReference type="AlphaFoldDB" id="A0A841SRW9"/>
<evidence type="ECO:0000313" key="1">
    <source>
        <dbReference type="EMBL" id="MBB6633346.1"/>
    </source>
</evidence>
<organism evidence="1 2">
    <name type="scientific">Cohnella thailandensis</name>
    <dbReference type="NCBI Taxonomy" id="557557"/>
    <lineage>
        <taxon>Bacteria</taxon>
        <taxon>Bacillati</taxon>
        <taxon>Bacillota</taxon>
        <taxon>Bacilli</taxon>
        <taxon>Bacillales</taxon>
        <taxon>Paenibacillaceae</taxon>
        <taxon>Cohnella</taxon>
    </lineage>
</organism>